<dbReference type="PATRIC" id="fig|361041.3.peg.398"/>
<sequence length="107" mass="11594">MKIIAILALTIACVSTAHAQGLKQFPNASETTPELIDLYEDANAVCRGASGNDVTTWANCAARSVYGTALNEQDWCFGKEDQAGAEMEWHECEASSLRFKPIDINAL</sequence>
<feature type="signal peptide" evidence="1">
    <location>
        <begin position="1"/>
        <end position="19"/>
    </location>
</feature>
<dbReference type="RefSeq" id="WP_046141981.1">
    <property type="nucleotide sequence ID" value="NZ_LAJG01000014.1"/>
</dbReference>
<protein>
    <submittedName>
        <fullName evidence="2">Uncharacterized protein</fullName>
    </submittedName>
</protein>
<evidence type="ECO:0000313" key="2">
    <source>
        <dbReference type="EMBL" id="KKB79915.1"/>
    </source>
</evidence>
<dbReference type="OrthoDB" id="1522627at2"/>
<reference evidence="2 3" key="1">
    <citation type="submission" date="2015-03" db="EMBL/GenBank/DDBJ databases">
        <authorList>
            <person name="Hassan Y.I."/>
            <person name="Lepp D."/>
            <person name="Zhou T."/>
        </authorList>
    </citation>
    <scope>NUCLEOTIDE SEQUENCE [LARGE SCALE GENOMIC DNA]</scope>
    <source>
        <strain evidence="2 3">GH2-10</strain>
    </source>
</reference>
<dbReference type="AlphaFoldDB" id="A0A0F5LCB0"/>
<evidence type="ECO:0000256" key="1">
    <source>
        <dbReference type="SAM" id="SignalP"/>
    </source>
</evidence>
<organism evidence="2 3">
    <name type="scientific">Devosia soli</name>
    <dbReference type="NCBI Taxonomy" id="361041"/>
    <lineage>
        <taxon>Bacteria</taxon>
        <taxon>Pseudomonadati</taxon>
        <taxon>Pseudomonadota</taxon>
        <taxon>Alphaproteobacteria</taxon>
        <taxon>Hyphomicrobiales</taxon>
        <taxon>Devosiaceae</taxon>
        <taxon>Devosia</taxon>
    </lineage>
</organism>
<feature type="chain" id="PRO_5002492258" evidence="1">
    <location>
        <begin position="20"/>
        <end position="107"/>
    </location>
</feature>
<evidence type="ECO:0000313" key="3">
    <source>
        <dbReference type="Proteomes" id="UP000033514"/>
    </source>
</evidence>
<keyword evidence="3" id="KW-1185">Reference proteome</keyword>
<comment type="caution">
    <text evidence="2">The sequence shown here is derived from an EMBL/GenBank/DDBJ whole genome shotgun (WGS) entry which is preliminary data.</text>
</comment>
<keyword evidence="1" id="KW-0732">Signal</keyword>
<accession>A0A0F5LCB0</accession>
<name>A0A0F5LCB0_9HYPH</name>
<proteinExistence type="predicted"/>
<dbReference type="Proteomes" id="UP000033514">
    <property type="component" value="Unassembled WGS sequence"/>
</dbReference>
<gene>
    <name evidence="2" type="ORF">VW35_05420</name>
</gene>
<dbReference type="EMBL" id="LAJG01000014">
    <property type="protein sequence ID" value="KKB79915.1"/>
    <property type="molecule type" value="Genomic_DNA"/>
</dbReference>